<evidence type="ECO:0000313" key="2">
    <source>
        <dbReference type="EMBL" id="GMN41734.1"/>
    </source>
</evidence>
<keyword evidence="1" id="KW-0175">Coiled coil</keyword>
<feature type="coiled-coil region" evidence="1">
    <location>
        <begin position="162"/>
        <end position="189"/>
    </location>
</feature>
<proteinExistence type="predicted"/>
<keyword evidence="3" id="KW-1185">Reference proteome</keyword>
<evidence type="ECO:0000313" key="3">
    <source>
        <dbReference type="Proteomes" id="UP001187192"/>
    </source>
</evidence>
<protein>
    <submittedName>
        <fullName evidence="2">Uncharacterized protein</fullName>
    </submittedName>
</protein>
<reference evidence="2" key="1">
    <citation type="submission" date="2023-07" db="EMBL/GenBank/DDBJ databases">
        <title>draft genome sequence of fig (Ficus carica).</title>
        <authorList>
            <person name="Takahashi T."/>
            <person name="Nishimura K."/>
        </authorList>
    </citation>
    <scope>NUCLEOTIDE SEQUENCE</scope>
</reference>
<dbReference type="EMBL" id="BTGU01000013">
    <property type="protein sequence ID" value="GMN41734.1"/>
    <property type="molecule type" value="Genomic_DNA"/>
</dbReference>
<dbReference type="AlphaFoldDB" id="A0AA87ZXD9"/>
<gene>
    <name evidence="2" type="ORF">TIFTF001_010951</name>
</gene>
<organism evidence="2 3">
    <name type="scientific">Ficus carica</name>
    <name type="common">Common fig</name>
    <dbReference type="NCBI Taxonomy" id="3494"/>
    <lineage>
        <taxon>Eukaryota</taxon>
        <taxon>Viridiplantae</taxon>
        <taxon>Streptophyta</taxon>
        <taxon>Embryophyta</taxon>
        <taxon>Tracheophyta</taxon>
        <taxon>Spermatophyta</taxon>
        <taxon>Magnoliopsida</taxon>
        <taxon>eudicotyledons</taxon>
        <taxon>Gunneridae</taxon>
        <taxon>Pentapetalae</taxon>
        <taxon>rosids</taxon>
        <taxon>fabids</taxon>
        <taxon>Rosales</taxon>
        <taxon>Moraceae</taxon>
        <taxon>Ficeae</taxon>
        <taxon>Ficus</taxon>
    </lineage>
</organism>
<comment type="caution">
    <text evidence="2">The sequence shown here is derived from an EMBL/GenBank/DDBJ whole genome shotgun (WGS) entry which is preliminary data.</text>
</comment>
<feature type="coiled-coil region" evidence="1">
    <location>
        <begin position="13"/>
        <end position="93"/>
    </location>
</feature>
<evidence type="ECO:0000256" key="1">
    <source>
        <dbReference type="SAM" id="Coils"/>
    </source>
</evidence>
<name>A0AA87ZXD9_FICCA</name>
<sequence length="209" mass="24430">MENFGPKMELLRLSKFKLQLQSLITDVRELRERERSATEQLHCRIQKQKQTEEEYARKLQELQIELSSSNELRQKFERKVNYLQNDNALLEAKQTELKETIQSLIQSKELFVNTYDESTSDMKRSIHVRDRKLMADLRSKLDKVSSFEKAFVEKISDLEHKLKCSEDHIQRKNKVISELEAQLEAATISTACQAQIDEISIPLPMICGS</sequence>
<dbReference type="Proteomes" id="UP001187192">
    <property type="component" value="Unassembled WGS sequence"/>
</dbReference>
<accession>A0AA87ZXD9</accession>